<protein>
    <submittedName>
        <fullName evidence="2">Uncharacterized protein</fullName>
    </submittedName>
</protein>
<comment type="caution">
    <text evidence="2">The sequence shown here is derived from an EMBL/GenBank/DDBJ whole genome shotgun (WGS) entry which is preliminary data.</text>
</comment>
<evidence type="ECO:0000256" key="1">
    <source>
        <dbReference type="SAM" id="MobiDB-lite"/>
    </source>
</evidence>
<gene>
    <name evidence="2" type="ORF">LMH87_006673</name>
</gene>
<dbReference type="EMBL" id="JAJHUN010000001">
    <property type="protein sequence ID" value="KAJ4165024.1"/>
    <property type="molecule type" value="Genomic_DNA"/>
</dbReference>
<sequence>MATPAGETNGVEEHLSDTDEVPRVNGHLDVNGDPSSGSQTPETPQHQLPDPPSPEALEELQAFDWEDFEARYEAALLRASEEEKAILKEAESLSKYFQAWAAAASSHDDARAVKRLQTRQRFVNLSEEKLSQKQQHYVEVVRAFESALALLKSS</sequence>
<proteinExistence type="predicted"/>
<name>A0A9W8UTD7_AKAMU</name>
<dbReference type="KEGG" id="amus:LMH87_006673"/>
<keyword evidence="3" id="KW-1185">Reference proteome</keyword>
<feature type="compositionally biased region" description="Basic and acidic residues" evidence="1">
    <location>
        <begin position="11"/>
        <end position="22"/>
    </location>
</feature>
<organism evidence="2 3">
    <name type="scientific">Akanthomyces muscarius</name>
    <name type="common">Entomopathogenic fungus</name>
    <name type="synonym">Lecanicillium muscarium</name>
    <dbReference type="NCBI Taxonomy" id="2231603"/>
    <lineage>
        <taxon>Eukaryota</taxon>
        <taxon>Fungi</taxon>
        <taxon>Dikarya</taxon>
        <taxon>Ascomycota</taxon>
        <taxon>Pezizomycotina</taxon>
        <taxon>Sordariomycetes</taxon>
        <taxon>Hypocreomycetidae</taxon>
        <taxon>Hypocreales</taxon>
        <taxon>Cordycipitaceae</taxon>
        <taxon>Akanthomyces</taxon>
    </lineage>
</organism>
<feature type="compositionally biased region" description="Polar residues" evidence="1">
    <location>
        <begin position="33"/>
        <end position="46"/>
    </location>
</feature>
<accession>A0A9W8UTD7</accession>
<evidence type="ECO:0000313" key="2">
    <source>
        <dbReference type="EMBL" id="KAJ4165024.1"/>
    </source>
</evidence>
<evidence type="ECO:0000313" key="3">
    <source>
        <dbReference type="Proteomes" id="UP001144673"/>
    </source>
</evidence>
<reference evidence="2" key="1">
    <citation type="journal article" date="2023" name="Access Microbiol">
        <title>De-novo genome assembly for Akanthomyces muscarius, a biocontrol agent of insect agricultural pests.</title>
        <authorList>
            <person name="Erdos Z."/>
            <person name="Studholme D.J."/>
            <person name="Raymond B."/>
            <person name="Sharma M."/>
        </authorList>
    </citation>
    <scope>NUCLEOTIDE SEQUENCE</scope>
    <source>
        <strain evidence="2">Ve6</strain>
    </source>
</reference>
<dbReference type="GeneID" id="80893832"/>
<feature type="region of interest" description="Disordered" evidence="1">
    <location>
        <begin position="1"/>
        <end position="55"/>
    </location>
</feature>
<dbReference type="Proteomes" id="UP001144673">
    <property type="component" value="Chromosome 1"/>
</dbReference>
<dbReference type="AlphaFoldDB" id="A0A9W8UTD7"/>
<dbReference type="RefSeq" id="XP_056059939.1">
    <property type="nucleotide sequence ID" value="XM_056204599.1"/>
</dbReference>